<evidence type="ECO:0000313" key="3">
    <source>
        <dbReference type="Proteomes" id="UP001187192"/>
    </source>
</evidence>
<proteinExistence type="predicted"/>
<feature type="non-terminal residue" evidence="2">
    <location>
        <position position="1"/>
    </location>
</feature>
<feature type="compositionally biased region" description="Basic and acidic residues" evidence="1">
    <location>
        <begin position="22"/>
        <end position="47"/>
    </location>
</feature>
<comment type="caution">
    <text evidence="2">The sequence shown here is derived from an EMBL/GenBank/DDBJ whole genome shotgun (WGS) entry which is preliminary data.</text>
</comment>
<evidence type="ECO:0000256" key="1">
    <source>
        <dbReference type="SAM" id="MobiDB-lite"/>
    </source>
</evidence>
<evidence type="ECO:0000313" key="2">
    <source>
        <dbReference type="EMBL" id="GMN28808.1"/>
    </source>
</evidence>
<keyword evidence="3" id="KW-1185">Reference proteome</keyword>
<dbReference type="Proteomes" id="UP001187192">
    <property type="component" value="Unassembled WGS sequence"/>
</dbReference>
<organism evidence="2 3">
    <name type="scientific">Ficus carica</name>
    <name type="common">Common fig</name>
    <dbReference type="NCBI Taxonomy" id="3494"/>
    <lineage>
        <taxon>Eukaryota</taxon>
        <taxon>Viridiplantae</taxon>
        <taxon>Streptophyta</taxon>
        <taxon>Embryophyta</taxon>
        <taxon>Tracheophyta</taxon>
        <taxon>Spermatophyta</taxon>
        <taxon>Magnoliopsida</taxon>
        <taxon>eudicotyledons</taxon>
        <taxon>Gunneridae</taxon>
        <taxon>Pentapetalae</taxon>
        <taxon>rosids</taxon>
        <taxon>fabids</taxon>
        <taxon>Rosales</taxon>
        <taxon>Moraceae</taxon>
        <taxon>Ficeae</taxon>
        <taxon>Ficus</taxon>
    </lineage>
</organism>
<sequence>MPRDGERNPQVPGPPHRASAPAERDSKSRIAPDNPEKKSTKSPDHPPGHNPSTRCSWPACKKWGQNSKRSMNPSARCSWPSCKKRGQNSKRSTVNREYI</sequence>
<dbReference type="AlphaFoldDB" id="A0AA88CNT1"/>
<name>A0AA88CNT1_FICCA</name>
<protein>
    <submittedName>
        <fullName evidence="2">Uncharacterized protein</fullName>
    </submittedName>
</protein>
<feature type="region of interest" description="Disordered" evidence="1">
    <location>
        <begin position="1"/>
        <end position="99"/>
    </location>
</feature>
<feature type="compositionally biased region" description="Polar residues" evidence="1">
    <location>
        <begin position="64"/>
        <end position="75"/>
    </location>
</feature>
<gene>
    <name evidence="2" type="ORF">TIFTF001_041225</name>
</gene>
<dbReference type="EMBL" id="BTGU01001753">
    <property type="protein sequence ID" value="GMN28808.1"/>
    <property type="molecule type" value="Genomic_DNA"/>
</dbReference>
<reference evidence="2" key="1">
    <citation type="submission" date="2023-07" db="EMBL/GenBank/DDBJ databases">
        <title>draft genome sequence of fig (Ficus carica).</title>
        <authorList>
            <person name="Takahashi T."/>
            <person name="Nishimura K."/>
        </authorList>
    </citation>
    <scope>NUCLEOTIDE SEQUENCE</scope>
</reference>
<accession>A0AA88CNT1</accession>